<dbReference type="RefSeq" id="WP_013451537.1">
    <property type="nucleotide sequence ID" value="NC_014758.1"/>
</dbReference>
<accession>E4TK50</accession>
<feature type="binding site" evidence="3">
    <location>
        <position position="85"/>
    </location>
    <ligand>
        <name>Mg(2+)</name>
        <dbReference type="ChEBI" id="CHEBI:18420"/>
        <label>1</label>
    </ligand>
</feature>
<evidence type="ECO:0000313" key="5">
    <source>
        <dbReference type="Proteomes" id="UP000007039"/>
    </source>
</evidence>
<feature type="binding site" evidence="3">
    <location>
        <position position="275"/>
    </location>
    <ligand>
        <name>Mg(2+)</name>
        <dbReference type="ChEBI" id="CHEBI:18420"/>
        <label>1</label>
    </ligand>
</feature>
<dbReference type="GO" id="GO:0046872">
    <property type="term" value="F:metal ion binding"/>
    <property type="evidence" value="ECO:0007669"/>
    <property type="project" value="UniProtKB-KW"/>
</dbReference>
<keyword evidence="3" id="KW-0479">Metal-binding</keyword>
<dbReference type="InterPro" id="IPR005502">
    <property type="entry name" value="Ribosyl_crysJ1"/>
</dbReference>
<keyword evidence="2" id="KW-0378">Hydrolase</keyword>
<dbReference type="KEGG" id="cni:Calni_1418"/>
<feature type="binding site" evidence="3">
    <location>
        <position position="83"/>
    </location>
    <ligand>
        <name>Mg(2+)</name>
        <dbReference type="ChEBI" id="CHEBI:18420"/>
        <label>1</label>
    </ligand>
</feature>
<protein>
    <submittedName>
        <fullName evidence="4">ADP-ribosylation/Crystallin J1</fullName>
    </submittedName>
</protein>
<dbReference type="STRING" id="768670.Calni_1418"/>
<dbReference type="HOGENOM" id="CLU_024566_8_1_0"/>
<name>E4TK50_CALNY</name>
<reference key="1">
    <citation type="submission" date="2010-11" db="EMBL/GenBank/DDBJ databases">
        <title>The complete genome of chromosome of Calditerrivibrio nitroreducens DSM 19672.</title>
        <authorList>
            <consortium name="US DOE Joint Genome Institute (JGI-PGF)"/>
            <person name="Lucas S."/>
            <person name="Copeland A."/>
            <person name="Lapidus A."/>
            <person name="Bruce D."/>
            <person name="Goodwin L."/>
            <person name="Pitluck S."/>
            <person name="Kyrpides N."/>
            <person name="Mavromatis K."/>
            <person name="Ivanova N."/>
            <person name="Mikhailova N."/>
            <person name="Zeytun A."/>
            <person name="Brettin T."/>
            <person name="Detter J.C."/>
            <person name="Tapia R."/>
            <person name="Han C."/>
            <person name="Land M."/>
            <person name="Hauser L."/>
            <person name="Markowitz V."/>
            <person name="Cheng J.-F."/>
            <person name="Hugenholtz P."/>
            <person name="Woyke T."/>
            <person name="Wu D."/>
            <person name="Spring S."/>
            <person name="Schroeder M."/>
            <person name="Brambilla E."/>
            <person name="Klenk H.-P."/>
            <person name="Eisen J.A."/>
        </authorList>
    </citation>
    <scope>NUCLEOTIDE SEQUENCE [LARGE SCALE GENOMIC DNA]</scope>
    <source>
        <strain>DSM 19672</strain>
    </source>
</reference>
<evidence type="ECO:0000256" key="2">
    <source>
        <dbReference type="ARBA" id="ARBA00022801"/>
    </source>
</evidence>
<keyword evidence="5" id="KW-1185">Reference proteome</keyword>
<dbReference type="Proteomes" id="UP000007039">
    <property type="component" value="Chromosome"/>
</dbReference>
<dbReference type="OrthoDB" id="883590at2"/>
<dbReference type="PANTHER" id="PTHR16222:SF24">
    <property type="entry name" value="ADP-RIBOSYLHYDROLASE ARH3"/>
    <property type="match status" value="1"/>
</dbReference>
<evidence type="ECO:0000256" key="3">
    <source>
        <dbReference type="PIRSR" id="PIRSR605502-1"/>
    </source>
</evidence>
<organism evidence="4 5">
    <name type="scientific">Calditerrivibrio nitroreducens (strain DSM 19672 / NBRC 101217 / Yu37-1)</name>
    <dbReference type="NCBI Taxonomy" id="768670"/>
    <lineage>
        <taxon>Bacteria</taxon>
        <taxon>Pseudomonadati</taxon>
        <taxon>Deferribacterota</taxon>
        <taxon>Deferribacteres</taxon>
        <taxon>Deferribacterales</taxon>
        <taxon>Calditerrivibrionaceae</taxon>
    </lineage>
</organism>
<dbReference type="AlphaFoldDB" id="E4TK50"/>
<dbReference type="eggNOG" id="COG1397">
    <property type="taxonomic scope" value="Bacteria"/>
</dbReference>
<comment type="cofactor">
    <cofactor evidence="3">
        <name>Mg(2+)</name>
        <dbReference type="ChEBI" id="CHEBI:18420"/>
    </cofactor>
    <text evidence="3">Binds 2 magnesium ions per subunit.</text>
</comment>
<evidence type="ECO:0000256" key="1">
    <source>
        <dbReference type="ARBA" id="ARBA00010702"/>
    </source>
</evidence>
<dbReference type="InterPro" id="IPR036705">
    <property type="entry name" value="Ribosyl_crysJ1_sf"/>
</dbReference>
<dbReference type="Gene3D" id="1.10.4080.10">
    <property type="entry name" value="ADP-ribosylation/Crystallin J1"/>
    <property type="match status" value="1"/>
</dbReference>
<feature type="binding site" evidence="3">
    <location>
        <position position="273"/>
    </location>
    <ligand>
        <name>Mg(2+)</name>
        <dbReference type="ChEBI" id="CHEBI:18420"/>
        <label>1</label>
    </ligand>
</feature>
<keyword evidence="3" id="KW-0460">Magnesium</keyword>
<dbReference type="PANTHER" id="PTHR16222">
    <property type="entry name" value="ADP-RIBOSYLGLYCOHYDROLASE"/>
    <property type="match status" value="1"/>
</dbReference>
<reference evidence="4 5" key="2">
    <citation type="journal article" date="2011" name="Stand. Genomic Sci.">
        <title>Complete genome sequence of Calditerrivibrio nitroreducens type strain (Yu37-1).</title>
        <authorList>
            <person name="Pitluck S."/>
            <person name="Sikorski J."/>
            <person name="Zeytun A."/>
            <person name="Lapidus A."/>
            <person name="Nolan M."/>
            <person name="Lucas S."/>
            <person name="Hammon N."/>
            <person name="Deshpande S."/>
            <person name="Cheng J.F."/>
            <person name="Tapia R."/>
            <person name="Han C."/>
            <person name="Goodwin L."/>
            <person name="Liolios K."/>
            <person name="Pagani I."/>
            <person name="Ivanova N."/>
            <person name="Mavromatis K."/>
            <person name="Pati A."/>
            <person name="Chen A."/>
            <person name="Palaniappan K."/>
            <person name="Hauser L."/>
            <person name="Chang Y.J."/>
            <person name="Jeffries C.D."/>
            <person name="Detter J.C."/>
            <person name="Brambilla E."/>
            <person name="Djao O.D."/>
            <person name="Rohde M."/>
            <person name="Spring S."/>
            <person name="Goker M."/>
            <person name="Woyke T."/>
            <person name="Bristow J."/>
            <person name="Eisen J.A."/>
            <person name="Markowitz V."/>
            <person name="Hugenholtz P."/>
            <person name="Kyrpides N.C."/>
            <person name="Klenk H.P."/>
            <person name="Land M."/>
        </authorList>
    </citation>
    <scope>NUCLEOTIDE SEQUENCE [LARGE SCALE GENOMIC DNA]</scope>
    <source>
        <strain evidence="5">DSM 19672 / NBRC 101217 / Yu37-1</strain>
    </source>
</reference>
<evidence type="ECO:0000313" key="4">
    <source>
        <dbReference type="EMBL" id="ADR19326.1"/>
    </source>
</evidence>
<dbReference type="EMBL" id="CP002347">
    <property type="protein sequence ID" value="ADR19326.1"/>
    <property type="molecule type" value="Genomic_DNA"/>
</dbReference>
<gene>
    <name evidence="4" type="ordered locus">Calni_1418</name>
</gene>
<sequence length="316" mass="35408">MNNKDAVSDCLHSSYTLDALNEINCYIKDRAAGIIAGNIIGDMLGAPLEESFVENRARPITLPEPADILLKKHLSSHNCTLYTDDTSMLLALTDSLSEKGAVDKDNEYRKYSNWFFNGEYTPFGKAFGYGRTTMRAIVEKSPGNQRTDNGNGALMRSSVISCFFYNRSREFIEKSSAESASVTHAHPVAIFTNIIYNIILRDLILGNSLEEALNYAYKYYYNVIEDINDIFFEPIYYQVTGYAVSTLQTAIWINFESSSFEEAITKAISLGGDTDTIAAVTGAIAGGIYGYLSIPDILKQLLQPLMEKYKFLRRFF</sequence>
<dbReference type="GO" id="GO:0016787">
    <property type="term" value="F:hydrolase activity"/>
    <property type="evidence" value="ECO:0007669"/>
    <property type="project" value="UniProtKB-KW"/>
</dbReference>
<dbReference type="InterPro" id="IPR050792">
    <property type="entry name" value="ADP-ribosylglycohydrolase"/>
</dbReference>
<dbReference type="SUPFAM" id="SSF101478">
    <property type="entry name" value="ADP-ribosylglycohydrolase"/>
    <property type="match status" value="1"/>
</dbReference>
<feature type="binding site" evidence="3">
    <location>
        <position position="84"/>
    </location>
    <ligand>
        <name>Mg(2+)</name>
        <dbReference type="ChEBI" id="CHEBI:18420"/>
        <label>1</label>
    </ligand>
</feature>
<feature type="binding site" evidence="3">
    <location>
        <position position="276"/>
    </location>
    <ligand>
        <name>Mg(2+)</name>
        <dbReference type="ChEBI" id="CHEBI:18420"/>
        <label>1</label>
    </ligand>
</feature>
<proteinExistence type="inferred from homology"/>
<dbReference type="Pfam" id="PF03747">
    <property type="entry name" value="ADP_ribosyl_GH"/>
    <property type="match status" value="1"/>
</dbReference>
<comment type="similarity">
    <text evidence="1">Belongs to the ADP-ribosylglycohydrolase family.</text>
</comment>